<gene>
    <name evidence="1" type="ORF">PoB_006567100</name>
</gene>
<evidence type="ECO:0000313" key="2">
    <source>
        <dbReference type="Proteomes" id="UP000735302"/>
    </source>
</evidence>
<reference evidence="1 2" key="1">
    <citation type="journal article" date="2021" name="Elife">
        <title>Chloroplast acquisition without the gene transfer in kleptoplastic sea slugs, Plakobranchus ocellatus.</title>
        <authorList>
            <person name="Maeda T."/>
            <person name="Takahashi S."/>
            <person name="Yoshida T."/>
            <person name="Shimamura S."/>
            <person name="Takaki Y."/>
            <person name="Nagai Y."/>
            <person name="Toyoda A."/>
            <person name="Suzuki Y."/>
            <person name="Arimoto A."/>
            <person name="Ishii H."/>
            <person name="Satoh N."/>
            <person name="Nishiyama T."/>
            <person name="Hasebe M."/>
            <person name="Maruyama T."/>
            <person name="Minagawa J."/>
            <person name="Obokata J."/>
            <person name="Shigenobu S."/>
        </authorList>
    </citation>
    <scope>NUCLEOTIDE SEQUENCE [LARGE SCALE GENOMIC DNA]</scope>
</reference>
<dbReference type="EMBL" id="BLXT01007446">
    <property type="protein sequence ID" value="GFO39166.1"/>
    <property type="molecule type" value="Genomic_DNA"/>
</dbReference>
<organism evidence="1 2">
    <name type="scientific">Plakobranchus ocellatus</name>
    <dbReference type="NCBI Taxonomy" id="259542"/>
    <lineage>
        <taxon>Eukaryota</taxon>
        <taxon>Metazoa</taxon>
        <taxon>Spiralia</taxon>
        <taxon>Lophotrochozoa</taxon>
        <taxon>Mollusca</taxon>
        <taxon>Gastropoda</taxon>
        <taxon>Heterobranchia</taxon>
        <taxon>Euthyneura</taxon>
        <taxon>Panpulmonata</taxon>
        <taxon>Sacoglossa</taxon>
        <taxon>Placobranchoidea</taxon>
        <taxon>Plakobranchidae</taxon>
        <taxon>Plakobranchus</taxon>
    </lineage>
</organism>
<dbReference type="AlphaFoldDB" id="A0AAV4D5D0"/>
<name>A0AAV4D5D0_9GAST</name>
<evidence type="ECO:0000313" key="1">
    <source>
        <dbReference type="EMBL" id="GFO39166.1"/>
    </source>
</evidence>
<protein>
    <submittedName>
        <fullName evidence="1">Craniofacial development protein 2-like protein</fullName>
    </submittedName>
</protein>
<accession>A0AAV4D5D0</accession>
<keyword evidence="2" id="KW-1185">Reference proteome</keyword>
<comment type="caution">
    <text evidence="1">The sequence shown here is derived from an EMBL/GenBank/DDBJ whole genome shotgun (WGS) entry which is preliminary data.</text>
</comment>
<dbReference type="Proteomes" id="UP000735302">
    <property type="component" value="Unassembled WGS sequence"/>
</dbReference>
<sequence>MKEELVPYLMKQQQKVWGYGVQFQREREVAAKLVAKPLNLGIIQEYKPTSGSEDVEVEKFYEEIEKAKGYLKSQDTIIIMGDYNAKIEMKG</sequence>
<proteinExistence type="predicted"/>